<protein>
    <submittedName>
        <fullName evidence="1">Rad2 nuclease</fullName>
    </submittedName>
</protein>
<reference evidence="1" key="1">
    <citation type="submission" date="2024-02" db="EMBL/GenBank/DDBJ databases">
        <title>Metagenome Assembled Genome of Zalaria obscura JY119.</title>
        <authorList>
            <person name="Vighnesh L."/>
            <person name="Jagadeeshwari U."/>
            <person name="Venkata Ramana C."/>
            <person name="Sasikala C."/>
        </authorList>
    </citation>
    <scope>NUCLEOTIDE SEQUENCE</scope>
    <source>
        <strain evidence="1">JY119</strain>
    </source>
</reference>
<dbReference type="EMBL" id="JAMKPW020000001">
    <property type="protein sequence ID" value="KAK8222066.1"/>
    <property type="molecule type" value="Genomic_DNA"/>
</dbReference>
<accession>A0ACC3SP03</accession>
<gene>
    <name evidence="1" type="primary">EXO1</name>
    <name evidence="1" type="ORF">M8818_000234</name>
</gene>
<evidence type="ECO:0000313" key="2">
    <source>
        <dbReference type="Proteomes" id="UP001320706"/>
    </source>
</evidence>
<evidence type="ECO:0000313" key="1">
    <source>
        <dbReference type="EMBL" id="KAK8222066.1"/>
    </source>
</evidence>
<organism evidence="1 2">
    <name type="scientific">Zalaria obscura</name>
    <dbReference type="NCBI Taxonomy" id="2024903"/>
    <lineage>
        <taxon>Eukaryota</taxon>
        <taxon>Fungi</taxon>
        <taxon>Dikarya</taxon>
        <taxon>Ascomycota</taxon>
        <taxon>Pezizomycotina</taxon>
        <taxon>Dothideomycetes</taxon>
        <taxon>Dothideomycetidae</taxon>
        <taxon>Dothideales</taxon>
        <taxon>Zalariaceae</taxon>
        <taxon>Zalaria</taxon>
    </lineage>
</organism>
<keyword evidence="2" id="KW-1185">Reference proteome</keyword>
<dbReference type="Proteomes" id="UP001320706">
    <property type="component" value="Unassembled WGS sequence"/>
</dbReference>
<proteinExistence type="predicted"/>
<comment type="caution">
    <text evidence="1">The sequence shown here is derived from an EMBL/GenBank/DDBJ whole genome shotgun (WGS) entry which is preliminary data.</text>
</comment>
<name>A0ACC3SP03_9PEZI</name>
<sequence>MGIQGLLPLLKSIQKPCSLKKFAGQTIGVDAYGWLHRGTVACAIELATDKPTTKFVDFAMNRVRMLMHFGVRPYLVFDGDYLPSKSGTEKDRAARRRESKKTGLELLRVGKTSQAHLELQKAVDVTPEMARQLMEELKKAKVDFVVAPFEADSQLAYLERQGIIHGILSEDSDLLVFGVKCLLTKLDQYGDCIEINRSDFTACREVSLVGWSDVEFRCMAIMSGCDYLQGIEKMGLKTAHRLIRKHKSVDRIIRSVQFDGKMKVPAGYLDAFRQAERTFLYQWVFCPRTKRLVNLTEPESDIDVHKLPYIGHYVEPTLAAGVARGDLHPHTKEPIVLDSRYQHSMRPPQRSQSLNSTPWPNKSNKSIGDFFKPRRTPLAELDPNSFTPSPSQQRLLQQHPVSWSAEPITARPALVRAATAITGSAPQPPRRTMSDAWSHVAGSPPKKQRLCSDQDVLRSSNSTTRTLSGPSRFFAVSDSPSLRKGTKTGKGVTEKFNLWSDDSVEEALAQLPDDTQPPTARSKRKMSVFVDDQANSSIANAVAPSESESQPVTTGSSRTDSQNTTVTETTSFSSVGEHSDDGTTLFSASLSASVSALRAKYSFNANEDDAGLPVKAPSVAKRTGPTPTPENAGLEAYGADTQGFEEVPCSSPLAHMPGESTRLAKDSQRIRSQADGSDYLDFGDAELLAMESQTVASAASGVNLKGSEDLIVPDSEGEEEEAPKPGLKLDLARFAFAG</sequence>